<name>A0A6J4HPX5_9PROT</name>
<dbReference type="EMBL" id="CADCTG010000103">
    <property type="protein sequence ID" value="CAA9227803.1"/>
    <property type="molecule type" value="Genomic_DNA"/>
</dbReference>
<organism evidence="2">
    <name type="scientific">uncultured Acetobacteraceae bacterium</name>
    <dbReference type="NCBI Taxonomy" id="169975"/>
    <lineage>
        <taxon>Bacteria</taxon>
        <taxon>Pseudomonadati</taxon>
        <taxon>Pseudomonadota</taxon>
        <taxon>Alphaproteobacteria</taxon>
        <taxon>Acetobacterales</taxon>
        <taxon>Acetobacteraceae</taxon>
        <taxon>environmental samples</taxon>
    </lineage>
</organism>
<feature type="region of interest" description="Disordered" evidence="1">
    <location>
        <begin position="174"/>
        <end position="221"/>
    </location>
</feature>
<proteinExistence type="predicted"/>
<accession>A0A6J4HPX5</accession>
<gene>
    <name evidence="2" type="ORF">AVDCRST_MAG08-948</name>
</gene>
<feature type="region of interest" description="Disordered" evidence="1">
    <location>
        <begin position="49"/>
        <end position="139"/>
    </location>
</feature>
<feature type="non-terminal residue" evidence="2">
    <location>
        <position position="383"/>
    </location>
</feature>
<sequence>GFPPRPGARPGALRRGGLARAGAVVRRQGPAPGRAAVLPHGRLLRAVLRRRGSGVRGARAGAQLPGRAPGRAGADVRRAGPRARGLLGAADPARLPGGALRADGDAGGGQEAQGRDPPARGGAAGDAGHRHGRQPAGSGALRLAAGRGAWGGGRGGRRLARHLDRRFRNGVVARRAPARPPRPARTGRVAGVAGPGGGPASARRGAGHGSGAAARRGGAGGRRVRRFDLGGLRHLLRGRDRGGGDGLGLPQVHPAGRRCSGPPVAAGAARREGRLADGRRHPAQPGDPAERARRDARLPARRGGPHGDGRGRAGAGVAPRLPAGRSGARPGPARRGGGAAGLGPAADRPARRAARRARHGAGLGAAVARPLRAGRPGGDPRRA</sequence>
<feature type="compositionally biased region" description="Low complexity" evidence="1">
    <location>
        <begin position="315"/>
        <end position="333"/>
    </location>
</feature>
<evidence type="ECO:0000256" key="1">
    <source>
        <dbReference type="SAM" id="MobiDB-lite"/>
    </source>
</evidence>
<evidence type="ECO:0000313" key="2">
    <source>
        <dbReference type="EMBL" id="CAA9227803.1"/>
    </source>
</evidence>
<feature type="region of interest" description="Disordered" evidence="1">
    <location>
        <begin position="235"/>
        <end position="383"/>
    </location>
</feature>
<feature type="non-terminal residue" evidence="2">
    <location>
        <position position="1"/>
    </location>
</feature>
<reference evidence="2" key="1">
    <citation type="submission" date="2020-02" db="EMBL/GenBank/DDBJ databases">
        <authorList>
            <person name="Meier V. D."/>
        </authorList>
    </citation>
    <scope>NUCLEOTIDE SEQUENCE</scope>
    <source>
        <strain evidence="2">AVDCRST_MAG08</strain>
    </source>
</reference>
<feature type="compositionally biased region" description="Basic and acidic residues" evidence="1">
    <location>
        <begin position="288"/>
        <end position="298"/>
    </location>
</feature>
<protein>
    <submittedName>
        <fullName evidence="2">DNA mismatch repair protein MutS</fullName>
    </submittedName>
</protein>
<dbReference type="AlphaFoldDB" id="A0A6J4HPX5"/>
<feature type="compositionally biased region" description="Basic and acidic residues" evidence="1">
    <location>
        <begin position="269"/>
        <end position="280"/>
    </location>
</feature>
<feature type="compositionally biased region" description="Low complexity" evidence="1">
    <location>
        <begin position="364"/>
        <end position="374"/>
    </location>
</feature>